<sequence length="146" mass="17125">MDKKISQIRDLGNPQTQDVGSIYKFLHNLKSNFKRKTLNELLKEDKPYLIVNGQRHRIKKKELEFIKENISGDIRLPIVLEVDSSYDSGTVKIEGIEEVKLISKILGKKFSLFSEENILYIYKPELREVRRKLPTTTQYLFRIGLN</sequence>
<dbReference type="HAMAP" id="MF_00585">
    <property type="entry name" value="UPF0216"/>
    <property type="match status" value="1"/>
</dbReference>
<dbReference type="InterPro" id="IPR002746">
    <property type="entry name" value="UPF0216"/>
</dbReference>
<evidence type="ECO:0000313" key="2">
    <source>
        <dbReference type="EMBL" id="MBB6400872.1"/>
    </source>
</evidence>
<dbReference type="Proteomes" id="UP000536195">
    <property type="component" value="Unassembled WGS sequence"/>
</dbReference>
<gene>
    <name evidence="2" type="ORF">HNP92_000157</name>
</gene>
<reference evidence="2 3" key="1">
    <citation type="submission" date="2020-08" db="EMBL/GenBank/DDBJ databases">
        <title>Genomic Encyclopedia of Type Strains, Phase IV (KMG-V): Genome sequencing to study the core and pangenomes of soil and plant-associated prokaryotes.</title>
        <authorList>
            <person name="Whitman W."/>
        </authorList>
    </citation>
    <scope>NUCLEOTIDE SEQUENCE [LARGE SCALE GENOMIC DNA]</scope>
    <source>
        <strain evidence="2 3">C11</strain>
    </source>
</reference>
<dbReference type="RefSeq" id="WP_260398708.1">
    <property type="nucleotide sequence ID" value="NZ_JACHEC010000001.1"/>
</dbReference>
<proteinExistence type="inferred from homology"/>
<evidence type="ECO:0000256" key="1">
    <source>
        <dbReference type="HAMAP-Rule" id="MF_00585"/>
    </source>
</evidence>
<organism evidence="2 3">
    <name type="scientific">Methanococcus maripaludis</name>
    <name type="common">Methanococcus deltae</name>
    <dbReference type="NCBI Taxonomy" id="39152"/>
    <lineage>
        <taxon>Archaea</taxon>
        <taxon>Methanobacteriati</taxon>
        <taxon>Methanobacteriota</taxon>
        <taxon>Methanomada group</taxon>
        <taxon>Methanococci</taxon>
        <taxon>Methanococcales</taxon>
        <taxon>Methanococcaceae</taxon>
        <taxon>Methanococcus</taxon>
    </lineage>
</organism>
<dbReference type="NCBIfam" id="NF003153">
    <property type="entry name" value="PRK04115.1"/>
    <property type="match status" value="1"/>
</dbReference>
<name>A0A7J9S257_METMI</name>
<comment type="caution">
    <text evidence="2">The sequence shown here is derived from an EMBL/GenBank/DDBJ whole genome shotgun (WGS) entry which is preliminary data.</text>
</comment>
<dbReference type="EMBL" id="JACHEC010000001">
    <property type="protein sequence ID" value="MBB6400872.1"/>
    <property type="molecule type" value="Genomic_DNA"/>
</dbReference>
<protein>
    <recommendedName>
        <fullName evidence="1">UPF0216 protein HNP92_000157</fullName>
    </recommendedName>
</protein>
<comment type="similarity">
    <text evidence="1">Belongs to the UPF0216 family.</text>
</comment>
<dbReference type="Pfam" id="PF01886">
    <property type="entry name" value="DUF61"/>
    <property type="match status" value="1"/>
</dbReference>
<dbReference type="PIRSF" id="PIRSF005264">
    <property type="entry name" value="UCP005264"/>
    <property type="match status" value="1"/>
</dbReference>
<dbReference type="AlphaFoldDB" id="A0A7J9S257"/>
<accession>A0A7J9S257</accession>
<evidence type="ECO:0000313" key="3">
    <source>
        <dbReference type="Proteomes" id="UP000536195"/>
    </source>
</evidence>